<dbReference type="PANTHER" id="PTHR11207:SF0">
    <property type="entry name" value="RIBONUCLEASE 3"/>
    <property type="match status" value="1"/>
</dbReference>
<dbReference type="EMBL" id="JASWJB010000049">
    <property type="protein sequence ID" value="KAK2605913.1"/>
    <property type="molecule type" value="Genomic_DNA"/>
</dbReference>
<comment type="caution">
    <text evidence="4">The sequence shown here is derived from an EMBL/GenBank/DDBJ whole genome shotgun (WGS) entry which is preliminary data.</text>
</comment>
<protein>
    <recommendedName>
        <fullName evidence="3">RNase III domain-containing protein</fullName>
    </recommendedName>
</protein>
<dbReference type="GO" id="GO:0006364">
    <property type="term" value="P:rRNA processing"/>
    <property type="evidence" value="ECO:0007669"/>
    <property type="project" value="TreeGrafter"/>
</dbReference>
<dbReference type="Proteomes" id="UP001251528">
    <property type="component" value="Unassembled WGS sequence"/>
</dbReference>
<organism evidence="4 5">
    <name type="scientific">Conoideocrella luteorostrata</name>
    <dbReference type="NCBI Taxonomy" id="1105319"/>
    <lineage>
        <taxon>Eukaryota</taxon>
        <taxon>Fungi</taxon>
        <taxon>Dikarya</taxon>
        <taxon>Ascomycota</taxon>
        <taxon>Pezizomycotina</taxon>
        <taxon>Sordariomycetes</taxon>
        <taxon>Hypocreomycetidae</taxon>
        <taxon>Hypocreales</taxon>
        <taxon>Clavicipitaceae</taxon>
        <taxon>Conoideocrella</taxon>
    </lineage>
</organism>
<evidence type="ECO:0000256" key="1">
    <source>
        <dbReference type="ARBA" id="ARBA00022884"/>
    </source>
</evidence>
<dbReference type="SUPFAM" id="SSF54768">
    <property type="entry name" value="dsRNA-binding domain-like"/>
    <property type="match status" value="1"/>
</dbReference>
<dbReference type="Pfam" id="PF00636">
    <property type="entry name" value="Ribonuclease_3"/>
    <property type="match status" value="1"/>
</dbReference>
<evidence type="ECO:0000313" key="5">
    <source>
        <dbReference type="Proteomes" id="UP001251528"/>
    </source>
</evidence>
<dbReference type="Gene3D" id="1.10.1520.10">
    <property type="entry name" value="Ribonuclease III domain"/>
    <property type="match status" value="1"/>
</dbReference>
<gene>
    <name evidence="4" type="ORF">QQS21_003639</name>
</gene>
<reference evidence="4" key="1">
    <citation type="submission" date="2023-06" db="EMBL/GenBank/DDBJ databases">
        <title>Conoideocrella luteorostrata (Hypocreales: Clavicipitaceae), a potential biocontrol fungus for elongate hemlock scale in United States Christmas tree production areas.</title>
        <authorList>
            <person name="Barrett H."/>
            <person name="Lovett B."/>
            <person name="Macias A.M."/>
            <person name="Stajich J.E."/>
            <person name="Kasson M.T."/>
        </authorList>
    </citation>
    <scope>NUCLEOTIDE SEQUENCE</scope>
    <source>
        <strain evidence="4">ARSEF 14590</strain>
    </source>
</reference>
<dbReference type="GO" id="GO:0004525">
    <property type="term" value="F:ribonuclease III activity"/>
    <property type="evidence" value="ECO:0007669"/>
    <property type="project" value="InterPro"/>
</dbReference>
<sequence>MGKRQASSLESYDNDEVHGSKRRHTHAIPHTTPWTSSEISGLPPLPKIHDAELEKTVFRHPGLSEFGPSYERLEWLGDAYLELISTSLIFQTFQSTPSGRCSQIREQLVRNTNLSGYFREYGLDAKAQLPADVHTFHGRGKSNDKDIIKIQADMFEAYVAAAIISDPVNGMTNTVSWLKALFGRTIKHQIVAYEKTQMTTRQIQTTLASESGVDADDAKKTVKNLNAKDQLRAEIGAKGVDIRYEDMPGPRKDKHSGLPLFTVGVYLDGWGEQDKLLGYGTALGKKEAGQKAAMRAMENKKLIKVYQAKKAAFKEDQKLDPDGLCS</sequence>
<dbReference type="SMART" id="SM00535">
    <property type="entry name" value="RIBOc"/>
    <property type="match status" value="1"/>
</dbReference>
<keyword evidence="1" id="KW-0694">RNA-binding</keyword>
<dbReference type="InterPro" id="IPR036389">
    <property type="entry name" value="RNase_III_sf"/>
</dbReference>
<dbReference type="GO" id="GO:0005654">
    <property type="term" value="C:nucleoplasm"/>
    <property type="evidence" value="ECO:0007669"/>
    <property type="project" value="TreeGrafter"/>
</dbReference>
<dbReference type="Gene3D" id="3.30.160.20">
    <property type="match status" value="1"/>
</dbReference>
<dbReference type="GO" id="GO:0003723">
    <property type="term" value="F:RNA binding"/>
    <property type="evidence" value="ECO:0007669"/>
    <property type="project" value="UniProtKB-KW"/>
</dbReference>
<dbReference type="PROSITE" id="PS00517">
    <property type="entry name" value="RNASE_3_1"/>
    <property type="match status" value="1"/>
</dbReference>
<evidence type="ECO:0000256" key="2">
    <source>
        <dbReference type="SAM" id="MobiDB-lite"/>
    </source>
</evidence>
<dbReference type="PANTHER" id="PTHR11207">
    <property type="entry name" value="RIBONUCLEASE III"/>
    <property type="match status" value="1"/>
</dbReference>
<evidence type="ECO:0000313" key="4">
    <source>
        <dbReference type="EMBL" id="KAK2605913.1"/>
    </source>
</evidence>
<feature type="domain" description="RNase III" evidence="3">
    <location>
        <begin position="48"/>
        <end position="167"/>
    </location>
</feature>
<dbReference type="PROSITE" id="PS50142">
    <property type="entry name" value="RNASE_3_2"/>
    <property type="match status" value="1"/>
</dbReference>
<dbReference type="CDD" id="cd00593">
    <property type="entry name" value="RIBOc"/>
    <property type="match status" value="1"/>
</dbReference>
<proteinExistence type="predicted"/>
<evidence type="ECO:0000259" key="3">
    <source>
        <dbReference type="PROSITE" id="PS50142"/>
    </source>
</evidence>
<accession>A0AAJ0FW60</accession>
<dbReference type="AlphaFoldDB" id="A0AAJ0FW60"/>
<dbReference type="SUPFAM" id="SSF69065">
    <property type="entry name" value="RNase III domain-like"/>
    <property type="match status" value="1"/>
</dbReference>
<feature type="region of interest" description="Disordered" evidence="2">
    <location>
        <begin position="1"/>
        <end position="46"/>
    </location>
</feature>
<name>A0AAJ0FW60_9HYPO</name>
<dbReference type="InterPro" id="IPR000999">
    <property type="entry name" value="RNase_III_dom"/>
</dbReference>
<feature type="compositionally biased region" description="Polar residues" evidence="2">
    <location>
        <begin position="1"/>
        <end position="11"/>
    </location>
</feature>
<keyword evidence="5" id="KW-1185">Reference proteome</keyword>
<dbReference type="GO" id="GO:0034475">
    <property type="term" value="P:U4 snRNA 3'-end processing"/>
    <property type="evidence" value="ECO:0007669"/>
    <property type="project" value="TreeGrafter"/>
</dbReference>
<dbReference type="GO" id="GO:0006369">
    <property type="term" value="P:termination of RNA polymerase II transcription"/>
    <property type="evidence" value="ECO:0007669"/>
    <property type="project" value="TreeGrafter"/>
</dbReference>